<dbReference type="InterPro" id="IPR002078">
    <property type="entry name" value="Sigma_54_int"/>
</dbReference>
<feature type="domain" description="Sigma-54 factor interaction" evidence="7">
    <location>
        <begin position="146"/>
        <end position="376"/>
    </location>
</feature>
<evidence type="ECO:0000256" key="5">
    <source>
        <dbReference type="ARBA" id="ARBA00023163"/>
    </source>
</evidence>
<evidence type="ECO:0000259" key="8">
    <source>
        <dbReference type="PROSITE" id="PS50110"/>
    </source>
</evidence>
<dbReference type="InterPro" id="IPR003593">
    <property type="entry name" value="AAA+_ATPase"/>
</dbReference>
<dbReference type="PROSITE" id="PS50110">
    <property type="entry name" value="RESPONSE_REGULATORY"/>
    <property type="match status" value="1"/>
</dbReference>
<gene>
    <name evidence="9" type="ORF">A3G33_10545</name>
</gene>
<dbReference type="InterPro" id="IPR027417">
    <property type="entry name" value="P-loop_NTPase"/>
</dbReference>
<comment type="caution">
    <text evidence="9">The sequence shown here is derived from an EMBL/GenBank/DDBJ whole genome shotgun (WGS) entry which is preliminary data.</text>
</comment>
<evidence type="ECO:0000313" key="10">
    <source>
        <dbReference type="Proteomes" id="UP000178187"/>
    </source>
</evidence>
<dbReference type="PRINTS" id="PR01590">
    <property type="entry name" value="HTHFIS"/>
</dbReference>
<keyword evidence="5" id="KW-0804">Transcription</keyword>
<evidence type="ECO:0000256" key="1">
    <source>
        <dbReference type="ARBA" id="ARBA00022741"/>
    </source>
</evidence>
<dbReference type="InterPro" id="IPR009057">
    <property type="entry name" value="Homeodomain-like_sf"/>
</dbReference>
<dbReference type="Pfam" id="PF00158">
    <property type="entry name" value="Sigma54_activat"/>
    <property type="match status" value="1"/>
</dbReference>
<feature type="domain" description="Response regulatory" evidence="8">
    <location>
        <begin position="7"/>
        <end position="121"/>
    </location>
</feature>
<keyword evidence="1" id="KW-0547">Nucleotide-binding</keyword>
<dbReference type="SUPFAM" id="SSF52540">
    <property type="entry name" value="P-loop containing nucleoside triphosphate hydrolases"/>
    <property type="match status" value="1"/>
</dbReference>
<keyword evidence="2" id="KW-0067">ATP-binding</keyword>
<evidence type="ECO:0008006" key="11">
    <source>
        <dbReference type="Google" id="ProtNLM"/>
    </source>
</evidence>
<keyword evidence="6" id="KW-0597">Phosphoprotein</keyword>
<dbReference type="InterPro" id="IPR002197">
    <property type="entry name" value="HTH_Fis"/>
</dbReference>
<name>A0A1G1KR61_9BACT</name>
<dbReference type="Proteomes" id="UP000178187">
    <property type="component" value="Unassembled WGS sequence"/>
</dbReference>
<evidence type="ECO:0000256" key="2">
    <source>
        <dbReference type="ARBA" id="ARBA00022840"/>
    </source>
</evidence>
<sequence>MSCAKGKILVIDDEKLICWSLEKDLVKEGYDVLTAQSSAEGLRLFEREAVDVVLLDIQLQDGDGKALLKTMRVSDPLVSVIMVTANDEIQTAVECMHAGAFTYLHKPFKFEGLLLNVEKAVESRILRKKVQEWEFLERGKYDFSNVVSESPSMKAILDLVRRIVDSEASTVLIQGESGTGKDLIARTIHYAGRRGNKPFVSINCAAIPDTLLESELFGHQKGAFTDARQTKKGLVEEASGGTLFLDEIGDMSRELQSKLLHLIDQKKFRKVGDVKEQDADIRIIAATNKDLKREVSEGRFREDLYYRLHVVPIDIPPLRDRKEDVPALVSFFIAHFNQEFRKSIKGLSSEAIEILMKYNWPGNVRELKNVIERAMILNQEDIIRPEHCPSEIECRCILKDTFRPTDRETTSQQLPSCLVGIPLEAIEKQVIQLTMQRTDGNQSQAAKLLGIGRDALRYKMQKFELIPAEEKPKIENESPAEIQADY</sequence>
<dbReference type="PROSITE" id="PS00676">
    <property type="entry name" value="SIGMA54_INTERACT_2"/>
    <property type="match status" value="1"/>
</dbReference>
<dbReference type="SUPFAM" id="SSF46689">
    <property type="entry name" value="Homeodomain-like"/>
    <property type="match status" value="1"/>
</dbReference>
<dbReference type="InterPro" id="IPR011006">
    <property type="entry name" value="CheY-like_superfamily"/>
</dbReference>
<evidence type="ECO:0000313" key="9">
    <source>
        <dbReference type="EMBL" id="OGW95411.1"/>
    </source>
</evidence>
<dbReference type="CDD" id="cd00009">
    <property type="entry name" value="AAA"/>
    <property type="match status" value="1"/>
</dbReference>
<dbReference type="PANTHER" id="PTHR32071:SF113">
    <property type="entry name" value="ALGINATE BIOSYNTHESIS TRANSCRIPTIONAL REGULATORY PROTEIN ALGB"/>
    <property type="match status" value="1"/>
</dbReference>
<dbReference type="PROSITE" id="PS50045">
    <property type="entry name" value="SIGMA54_INTERACT_4"/>
    <property type="match status" value="1"/>
</dbReference>
<keyword evidence="3" id="KW-0805">Transcription regulation</keyword>
<evidence type="ECO:0000259" key="7">
    <source>
        <dbReference type="PROSITE" id="PS50045"/>
    </source>
</evidence>
<evidence type="ECO:0000256" key="6">
    <source>
        <dbReference type="PROSITE-ProRule" id="PRU00169"/>
    </source>
</evidence>
<organism evidence="9 10">
    <name type="scientific">Candidatus Danuiimicrobium aquiferis</name>
    <dbReference type="NCBI Taxonomy" id="1801832"/>
    <lineage>
        <taxon>Bacteria</taxon>
        <taxon>Pseudomonadati</taxon>
        <taxon>Candidatus Omnitrophota</taxon>
        <taxon>Candidatus Danuiimicrobium</taxon>
    </lineage>
</organism>
<dbReference type="InterPro" id="IPR025662">
    <property type="entry name" value="Sigma_54_int_dom_ATP-bd_1"/>
</dbReference>
<dbReference type="GO" id="GO:0006355">
    <property type="term" value="P:regulation of DNA-templated transcription"/>
    <property type="evidence" value="ECO:0007669"/>
    <property type="project" value="InterPro"/>
</dbReference>
<dbReference type="Gene3D" id="3.40.50.2300">
    <property type="match status" value="1"/>
</dbReference>
<proteinExistence type="predicted"/>
<dbReference type="InterPro" id="IPR025944">
    <property type="entry name" value="Sigma_54_int_dom_CS"/>
</dbReference>
<dbReference type="InterPro" id="IPR025943">
    <property type="entry name" value="Sigma_54_int_dom_ATP-bd_2"/>
</dbReference>
<reference evidence="9 10" key="1">
    <citation type="journal article" date="2016" name="Nat. Commun.">
        <title>Thousands of microbial genomes shed light on interconnected biogeochemical processes in an aquifer system.</title>
        <authorList>
            <person name="Anantharaman K."/>
            <person name="Brown C.T."/>
            <person name="Hug L.A."/>
            <person name="Sharon I."/>
            <person name="Castelle C.J."/>
            <person name="Probst A.J."/>
            <person name="Thomas B.C."/>
            <person name="Singh A."/>
            <person name="Wilkins M.J."/>
            <person name="Karaoz U."/>
            <person name="Brodie E.L."/>
            <person name="Williams K.H."/>
            <person name="Hubbard S.S."/>
            <person name="Banfield J.F."/>
        </authorList>
    </citation>
    <scope>NUCLEOTIDE SEQUENCE [LARGE SCALE GENOMIC DNA]</scope>
</reference>
<dbReference type="GO" id="GO:0005524">
    <property type="term" value="F:ATP binding"/>
    <property type="evidence" value="ECO:0007669"/>
    <property type="project" value="UniProtKB-KW"/>
</dbReference>
<dbReference type="Gene3D" id="3.40.50.300">
    <property type="entry name" value="P-loop containing nucleotide triphosphate hydrolases"/>
    <property type="match status" value="1"/>
</dbReference>
<dbReference type="EMBL" id="MHFR01000063">
    <property type="protein sequence ID" value="OGW95411.1"/>
    <property type="molecule type" value="Genomic_DNA"/>
</dbReference>
<dbReference type="SMART" id="SM00382">
    <property type="entry name" value="AAA"/>
    <property type="match status" value="1"/>
</dbReference>
<dbReference type="Gene3D" id="1.10.8.60">
    <property type="match status" value="1"/>
</dbReference>
<dbReference type="PANTHER" id="PTHR32071">
    <property type="entry name" value="TRANSCRIPTIONAL REGULATORY PROTEIN"/>
    <property type="match status" value="1"/>
</dbReference>
<evidence type="ECO:0000256" key="3">
    <source>
        <dbReference type="ARBA" id="ARBA00023015"/>
    </source>
</evidence>
<keyword evidence="4" id="KW-0238">DNA-binding</keyword>
<dbReference type="SUPFAM" id="SSF52172">
    <property type="entry name" value="CheY-like"/>
    <property type="match status" value="1"/>
</dbReference>
<dbReference type="FunFam" id="3.40.50.300:FF:000006">
    <property type="entry name" value="DNA-binding transcriptional regulator NtrC"/>
    <property type="match status" value="1"/>
</dbReference>
<dbReference type="PROSITE" id="PS00688">
    <property type="entry name" value="SIGMA54_INTERACT_3"/>
    <property type="match status" value="1"/>
</dbReference>
<dbReference type="GO" id="GO:0043565">
    <property type="term" value="F:sequence-specific DNA binding"/>
    <property type="evidence" value="ECO:0007669"/>
    <property type="project" value="InterPro"/>
</dbReference>
<evidence type="ECO:0000256" key="4">
    <source>
        <dbReference type="ARBA" id="ARBA00023125"/>
    </source>
</evidence>
<accession>A0A1G1KR61</accession>
<dbReference type="Pfam" id="PF00072">
    <property type="entry name" value="Response_reg"/>
    <property type="match status" value="1"/>
</dbReference>
<dbReference type="Gene3D" id="1.10.10.60">
    <property type="entry name" value="Homeodomain-like"/>
    <property type="match status" value="1"/>
</dbReference>
<dbReference type="PROSITE" id="PS00675">
    <property type="entry name" value="SIGMA54_INTERACT_1"/>
    <property type="match status" value="1"/>
</dbReference>
<dbReference type="AlphaFoldDB" id="A0A1G1KR61"/>
<dbReference type="Pfam" id="PF02954">
    <property type="entry name" value="HTH_8"/>
    <property type="match status" value="1"/>
</dbReference>
<dbReference type="GO" id="GO:0000160">
    <property type="term" value="P:phosphorelay signal transduction system"/>
    <property type="evidence" value="ECO:0007669"/>
    <property type="project" value="InterPro"/>
</dbReference>
<dbReference type="InterPro" id="IPR001789">
    <property type="entry name" value="Sig_transdc_resp-reg_receiver"/>
</dbReference>
<dbReference type="SMART" id="SM00448">
    <property type="entry name" value="REC"/>
    <property type="match status" value="1"/>
</dbReference>
<feature type="modified residue" description="4-aspartylphosphate" evidence="6">
    <location>
        <position position="56"/>
    </location>
</feature>
<dbReference type="Pfam" id="PF25601">
    <property type="entry name" value="AAA_lid_14"/>
    <property type="match status" value="1"/>
</dbReference>
<protein>
    <recommendedName>
        <fullName evidence="11">Fis family transcriptional regulator</fullName>
    </recommendedName>
</protein>
<dbReference type="InterPro" id="IPR058031">
    <property type="entry name" value="AAA_lid_NorR"/>
</dbReference>